<keyword evidence="3" id="KW-1185">Reference proteome</keyword>
<accession>A0A4Z2EJD1</accession>
<feature type="region of interest" description="Disordered" evidence="1">
    <location>
        <begin position="1"/>
        <end position="49"/>
    </location>
</feature>
<feature type="region of interest" description="Disordered" evidence="1">
    <location>
        <begin position="96"/>
        <end position="125"/>
    </location>
</feature>
<dbReference type="AlphaFoldDB" id="A0A4Z2EJD1"/>
<reference evidence="2 3" key="1">
    <citation type="submission" date="2019-03" db="EMBL/GenBank/DDBJ databases">
        <title>First draft genome of Liparis tanakae, snailfish: a comprehensive survey of snailfish specific genes.</title>
        <authorList>
            <person name="Kim W."/>
            <person name="Song I."/>
            <person name="Jeong J.-H."/>
            <person name="Kim D."/>
            <person name="Kim S."/>
            <person name="Ryu S."/>
            <person name="Song J.Y."/>
            <person name="Lee S.K."/>
        </authorList>
    </citation>
    <scope>NUCLEOTIDE SEQUENCE [LARGE SCALE GENOMIC DNA]</scope>
    <source>
        <tissue evidence="2">Muscle</tissue>
    </source>
</reference>
<proteinExistence type="predicted"/>
<dbReference type="EMBL" id="SRLO01006342">
    <property type="protein sequence ID" value="TNN28865.1"/>
    <property type="molecule type" value="Genomic_DNA"/>
</dbReference>
<dbReference type="Proteomes" id="UP000314294">
    <property type="component" value="Unassembled WGS sequence"/>
</dbReference>
<organism evidence="2 3">
    <name type="scientific">Liparis tanakae</name>
    <name type="common">Tanaka's snailfish</name>
    <dbReference type="NCBI Taxonomy" id="230148"/>
    <lineage>
        <taxon>Eukaryota</taxon>
        <taxon>Metazoa</taxon>
        <taxon>Chordata</taxon>
        <taxon>Craniata</taxon>
        <taxon>Vertebrata</taxon>
        <taxon>Euteleostomi</taxon>
        <taxon>Actinopterygii</taxon>
        <taxon>Neopterygii</taxon>
        <taxon>Teleostei</taxon>
        <taxon>Neoteleostei</taxon>
        <taxon>Acanthomorphata</taxon>
        <taxon>Eupercaria</taxon>
        <taxon>Perciformes</taxon>
        <taxon>Cottioidei</taxon>
        <taxon>Cottales</taxon>
        <taxon>Liparidae</taxon>
        <taxon>Liparis</taxon>
    </lineage>
</organism>
<gene>
    <name evidence="2" type="ORF">EYF80_060987</name>
</gene>
<protein>
    <submittedName>
        <fullName evidence="2">Uncharacterized protein</fullName>
    </submittedName>
</protein>
<name>A0A4Z2EJD1_9TELE</name>
<evidence type="ECO:0000313" key="3">
    <source>
        <dbReference type="Proteomes" id="UP000314294"/>
    </source>
</evidence>
<comment type="caution">
    <text evidence="2">The sequence shown here is derived from an EMBL/GenBank/DDBJ whole genome shotgun (WGS) entry which is preliminary data.</text>
</comment>
<evidence type="ECO:0000256" key="1">
    <source>
        <dbReference type="SAM" id="MobiDB-lite"/>
    </source>
</evidence>
<evidence type="ECO:0000313" key="2">
    <source>
        <dbReference type="EMBL" id="TNN28865.1"/>
    </source>
</evidence>
<sequence>MCTKTNKHTPAPREEPPLAAGRPRAVISRRGSEEQLRRPRRTGPLPLKPSAALCRRRTHLQPLPPPVVTAARHSIITEHFPVSGSFRSGSVLSCRTHRTTAPGPRGAGPSGCRALGVPGPRGAAH</sequence>